<evidence type="ECO:0000256" key="3">
    <source>
        <dbReference type="ARBA" id="ARBA00022691"/>
    </source>
</evidence>
<comment type="subcellular location">
    <subcellularLocation>
        <location evidence="5">Cytoplasm</location>
    </subcellularLocation>
</comment>
<dbReference type="GO" id="GO:0070038">
    <property type="term" value="F:rRNA (pseudouridine-N3-)-methyltransferase activity"/>
    <property type="evidence" value="ECO:0007669"/>
    <property type="project" value="UniProtKB-UniRule"/>
</dbReference>
<keyword evidence="7" id="KW-1185">Reference proteome</keyword>
<feature type="binding site" evidence="5">
    <location>
        <position position="73"/>
    </location>
    <ligand>
        <name>S-adenosyl-L-methionine</name>
        <dbReference type="ChEBI" id="CHEBI:59789"/>
    </ligand>
</feature>
<accession>A0A840DY82</accession>
<name>A0A840DY82_9BACT</name>
<feature type="binding site" evidence="5">
    <location>
        <begin position="124"/>
        <end position="129"/>
    </location>
    <ligand>
        <name>S-adenosyl-L-methionine</name>
        <dbReference type="ChEBI" id="CHEBI:59789"/>
    </ligand>
</feature>
<evidence type="ECO:0000313" key="7">
    <source>
        <dbReference type="Proteomes" id="UP000576209"/>
    </source>
</evidence>
<dbReference type="PANTHER" id="PTHR33603">
    <property type="entry name" value="METHYLTRANSFERASE"/>
    <property type="match status" value="1"/>
</dbReference>
<dbReference type="Proteomes" id="UP000576209">
    <property type="component" value="Unassembled WGS sequence"/>
</dbReference>
<feature type="binding site" evidence="5">
    <location>
        <position position="105"/>
    </location>
    <ligand>
        <name>S-adenosyl-L-methionine</name>
        <dbReference type="ChEBI" id="CHEBI:59789"/>
    </ligand>
</feature>
<comment type="catalytic activity">
    <reaction evidence="5">
        <text>pseudouridine(1915) in 23S rRNA + S-adenosyl-L-methionine = N(3)-methylpseudouridine(1915) in 23S rRNA + S-adenosyl-L-homocysteine + H(+)</text>
        <dbReference type="Rhea" id="RHEA:42752"/>
        <dbReference type="Rhea" id="RHEA-COMP:10221"/>
        <dbReference type="Rhea" id="RHEA-COMP:10222"/>
        <dbReference type="ChEBI" id="CHEBI:15378"/>
        <dbReference type="ChEBI" id="CHEBI:57856"/>
        <dbReference type="ChEBI" id="CHEBI:59789"/>
        <dbReference type="ChEBI" id="CHEBI:65314"/>
        <dbReference type="ChEBI" id="CHEBI:74486"/>
        <dbReference type="EC" id="2.1.1.177"/>
    </reaction>
</comment>
<keyword evidence="5" id="KW-0698">rRNA processing</keyword>
<keyword evidence="5" id="KW-0963">Cytoplasm</keyword>
<dbReference type="InterPro" id="IPR003742">
    <property type="entry name" value="RlmH-like"/>
</dbReference>
<dbReference type="GO" id="GO:0005737">
    <property type="term" value="C:cytoplasm"/>
    <property type="evidence" value="ECO:0007669"/>
    <property type="project" value="UniProtKB-SubCell"/>
</dbReference>
<dbReference type="SUPFAM" id="SSF75217">
    <property type="entry name" value="alpha/beta knot"/>
    <property type="match status" value="1"/>
</dbReference>
<dbReference type="PANTHER" id="PTHR33603:SF1">
    <property type="entry name" value="RIBOSOMAL RNA LARGE SUBUNIT METHYLTRANSFERASE H"/>
    <property type="match status" value="1"/>
</dbReference>
<evidence type="ECO:0000256" key="4">
    <source>
        <dbReference type="ARBA" id="ARBA00038303"/>
    </source>
</evidence>
<dbReference type="InterPro" id="IPR029028">
    <property type="entry name" value="Alpha/beta_knot_MTases"/>
</dbReference>
<comment type="subunit">
    <text evidence="5">Homodimer.</text>
</comment>
<protein>
    <recommendedName>
        <fullName evidence="5">Ribosomal RNA large subunit methyltransferase H</fullName>
        <ecNumber evidence="5">2.1.1.177</ecNumber>
    </recommendedName>
    <alternativeName>
        <fullName evidence="5">23S rRNA (pseudouridine1915-N3)-methyltransferase</fullName>
    </alternativeName>
    <alternativeName>
        <fullName evidence="5">23S rRNA m3Psi1915 methyltransferase</fullName>
    </alternativeName>
    <alternativeName>
        <fullName evidence="5">rRNA (pseudouridine-N3-)-methyltransferase RlmH</fullName>
    </alternativeName>
</protein>
<dbReference type="CDD" id="cd18081">
    <property type="entry name" value="RlmH-like"/>
    <property type="match status" value="1"/>
</dbReference>
<keyword evidence="1 5" id="KW-0489">Methyltransferase</keyword>
<comment type="similarity">
    <text evidence="4 5">Belongs to the RNA methyltransferase RlmH family.</text>
</comment>
<dbReference type="PIRSF" id="PIRSF004505">
    <property type="entry name" value="MT_bac"/>
    <property type="match status" value="1"/>
</dbReference>
<dbReference type="InterPro" id="IPR029026">
    <property type="entry name" value="tRNA_m1G_MTases_N"/>
</dbReference>
<comment type="function">
    <text evidence="5">Specifically methylates the pseudouridine at position 1915 (m3Psi1915) in 23S rRNA.</text>
</comment>
<sequence>MKVVVMYIGKTNEAYLRSGEAIYQKRLSHYLPISFEEIADVRKAGKLSADQLLVKEAELIESRIAPEDRLVLLDEAGELLSSVEFATYMEKELQRPARRLVFLVGGAYGFAPSVYQRADAKLSLSKMTFSHQMVRLFFTEQLYRAMTILRNEKYHNV</sequence>
<dbReference type="EC" id="2.1.1.177" evidence="5"/>
<dbReference type="Gene3D" id="3.40.1280.10">
    <property type="match status" value="1"/>
</dbReference>
<dbReference type="Pfam" id="PF02590">
    <property type="entry name" value="SPOUT_MTase"/>
    <property type="match status" value="1"/>
</dbReference>
<organism evidence="6 7">
    <name type="scientific">Neolewinella aquimaris</name>
    <dbReference type="NCBI Taxonomy" id="1835722"/>
    <lineage>
        <taxon>Bacteria</taxon>
        <taxon>Pseudomonadati</taxon>
        <taxon>Bacteroidota</taxon>
        <taxon>Saprospiria</taxon>
        <taxon>Saprospirales</taxon>
        <taxon>Lewinellaceae</taxon>
        <taxon>Neolewinella</taxon>
    </lineage>
</organism>
<proteinExistence type="inferred from homology"/>
<evidence type="ECO:0000256" key="1">
    <source>
        <dbReference type="ARBA" id="ARBA00022603"/>
    </source>
</evidence>
<comment type="caution">
    <text evidence="6">The sequence shown here is derived from an EMBL/GenBank/DDBJ whole genome shotgun (WGS) entry which is preliminary data.</text>
</comment>
<dbReference type="HAMAP" id="MF_00658">
    <property type="entry name" value="23SrRNA_methyltr_H"/>
    <property type="match status" value="1"/>
</dbReference>
<keyword evidence="2 5" id="KW-0808">Transferase</keyword>
<dbReference type="EMBL" id="JACIFF010000001">
    <property type="protein sequence ID" value="MBB4077941.1"/>
    <property type="molecule type" value="Genomic_DNA"/>
</dbReference>
<evidence type="ECO:0000256" key="5">
    <source>
        <dbReference type="HAMAP-Rule" id="MF_00658"/>
    </source>
</evidence>
<keyword evidence="3 5" id="KW-0949">S-adenosyl-L-methionine</keyword>
<evidence type="ECO:0000313" key="6">
    <source>
        <dbReference type="EMBL" id="MBB4077941.1"/>
    </source>
</evidence>
<dbReference type="AlphaFoldDB" id="A0A840DY82"/>
<dbReference type="RefSeq" id="WP_183494178.1">
    <property type="nucleotide sequence ID" value="NZ_JACIFF010000001.1"/>
</dbReference>
<reference evidence="6 7" key="1">
    <citation type="submission" date="2020-08" db="EMBL/GenBank/DDBJ databases">
        <title>Genomic Encyclopedia of Type Strains, Phase IV (KMG-IV): sequencing the most valuable type-strain genomes for metagenomic binning, comparative biology and taxonomic classification.</title>
        <authorList>
            <person name="Goeker M."/>
        </authorList>
    </citation>
    <scope>NUCLEOTIDE SEQUENCE [LARGE SCALE GENOMIC DNA]</scope>
    <source>
        <strain evidence="6 7">DSM 105137</strain>
    </source>
</reference>
<gene>
    <name evidence="5" type="primary">rlmH</name>
    <name evidence="6" type="ORF">GGR28_000542</name>
</gene>
<evidence type="ECO:0000256" key="2">
    <source>
        <dbReference type="ARBA" id="ARBA00022679"/>
    </source>
</evidence>